<name>A0A7E4V9X5_PANRE</name>
<evidence type="ECO:0000313" key="2">
    <source>
        <dbReference type="WBParaSite" id="Pan_g17800.t1"/>
    </source>
</evidence>
<dbReference type="Proteomes" id="UP000492821">
    <property type="component" value="Unassembled WGS sequence"/>
</dbReference>
<dbReference type="WBParaSite" id="Pan_g17800.t1">
    <property type="protein sequence ID" value="Pan_g17800.t1"/>
    <property type="gene ID" value="Pan_g17800"/>
</dbReference>
<reference evidence="1" key="1">
    <citation type="journal article" date="2013" name="Genetics">
        <title>The draft genome and transcriptome of Panagrellus redivivus are shaped by the harsh demands of a free-living lifestyle.</title>
        <authorList>
            <person name="Srinivasan J."/>
            <person name="Dillman A.R."/>
            <person name="Macchietto M.G."/>
            <person name="Heikkinen L."/>
            <person name="Lakso M."/>
            <person name="Fracchia K.M."/>
            <person name="Antoshechkin I."/>
            <person name="Mortazavi A."/>
            <person name="Wong G."/>
            <person name="Sternberg P.W."/>
        </authorList>
    </citation>
    <scope>NUCLEOTIDE SEQUENCE [LARGE SCALE GENOMIC DNA]</scope>
    <source>
        <strain evidence="1">MT8872</strain>
    </source>
</reference>
<keyword evidence="1" id="KW-1185">Reference proteome</keyword>
<proteinExistence type="predicted"/>
<dbReference type="AlphaFoldDB" id="A0A7E4V9X5"/>
<evidence type="ECO:0000313" key="1">
    <source>
        <dbReference type="Proteomes" id="UP000492821"/>
    </source>
</evidence>
<organism evidence="1 2">
    <name type="scientific">Panagrellus redivivus</name>
    <name type="common">Microworm</name>
    <dbReference type="NCBI Taxonomy" id="6233"/>
    <lineage>
        <taxon>Eukaryota</taxon>
        <taxon>Metazoa</taxon>
        <taxon>Ecdysozoa</taxon>
        <taxon>Nematoda</taxon>
        <taxon>Chromadorea</taxon>
        <taxon>Rhabditida</taxon>
        <taxon>Tylenchina</taxon>
        <taxon>Panagrolaimomorpha</taxon>
        <taxon>Panagrolaimoidea</taxon>
        <taxon>Panagrolaimidae</taxon>
        <taxon>Panagrellus</taxon>
    </lineage>
</organism>
<sequence length="88" mass="9839">MIGCIDEKHSQFLGCGGSSTVKKANLDRDLRTNEQTLVRKTDLDNVWEVFTDGSQSADWWDQGSLGSKDGNQVENCDISKPMFSIQVR</sequence>
<protein>
    <submittedName>
        <fullName evidence="2">RNase H domain-containing protein</fullName>
    </submittedName>
</protein>
<accession>A0A7E4V9X5</accession>
<reference evidence="2" key="2">
    <citation type="submission" date="2020-10" db="UniProtKB">
        <authorList>
            <consortium name="WormBaseParasite"/>
        </authorList>
    </citation>
    <scope>IDENTIFICATION</scope>
</reference>